<organism evidence="4 5">
    <name type="scientific">Pontiella agarivorans</name>
    <dbReference type="NCBI Taxonomy" id="3038953"/>
    <lineage>
        <taxon>Bacteria</taxon>
        <taxon>Pseudomonadati</taxon>
        <taxon>Kiritimatiellota</taxon>
        <taxon>Kiritimatiellia</taxon>
        <taxon>Kiritimatiellales</taxon>
        <taxon>Pontiellaceae</taxon>
        <taxon>Pontiella</taxon>
    </lineage>
</organism>
<evidence type="ECO:0000256" key="1">
    <source>
        <dbReference type="ARBA" id="ARBA00023002"/>
    </source>
</evidence>
<dbReference type="EMBL" id="JARVCO010000010">
    <property type="protein sequence ID" value="MDZ8118657.1"/>
    <property type="molecule type" value="Genomic_DNA"/>
</dbReference>
<reference evidence="4 5" key="1">
    <citation type="journal article" date="2024" name="Appl. Environ. Microbiol.">
        <title>Pontiella agarivorans sp. nov., a novel marine anaerobic bacterium capable of degrading macroalgal polysaccharides and fixing nitrogen.</title>
        <authorList>
            <person name="Liu N."/>
            <person name="Kivenson V."/>
            <person name="Peng X."/>
            <person name="Cui Z."/>
            <person name="Lankiewicz T.S."/>
            <person name="Gosselin K.M."/>
            <person name="English C.J."/>
            <person name="Blair E.M."/>
            <person name="O'Malley M.A."/>
            <person name="Valentine D.L."/>
        </authorList>
    </citation>
    <scope>NUCLEOTIDE SEQUENCE [LARGE SCALE GENOMIC DNA]</scope>
    <source>
        <strain evidence="4 5">NLcol2</strain>
    </source>
</reference>
<dbReference type="Gene3D" id="3.40.50.720">
    <property type="entry name" value="NAD(P)-binding Rossmann-like Domain"/>
    <property type="match status" value="1"/>
</dbReference>
<feature type="domain" description="Gfo/Idh/MocA-like oxidoreductase N-terminal" evidence="2">
    <location>
        <begin position="12"/>
        <end position="131"/>
    </location>
</feature>
<dbReference type="Proteomes" id="UP001290861">
    <property type="component" value="Unassembled WGS sequence"/>
</dbReference>
<comment type="caution">
    <text evidence="4">The sequence shown here is derived from an EMBL/GenBank/DDBJ whole genome shotgun (WGS) entry which is preliminary data.</text>
</comment>
<dbReference type="Pfam" id="PF01408">
    <property type="entry name" value="GFO_IDH_MocA"/>
    <property type="match status" value="1"/>
</dbReference>
<dbReference type="PANTHER" id="PTHR43818">
    <property type="entry name" value="BCDNA.GH03377"/>
    <property type="match status" value="1"/>
</dbReference>
<dbReference type="Pfam" id="PF22725">
    <property type="entry name" value="GFO_IDH_MocA_C3"/>
    <property type="match status" value="1"/>
</dbReference>
<name>A0ABU5MWW6_9BACT</name>
<dbReference type="PANTHER" id="PTHR43818:SF11">
    <property type="entry name" value="BCDNA.GH03377"/>
    <property type="match status" value="1"/>
</dbReference>
<dbReference type="SUPFAM" id="SSF51735">
    <property type="entry name" value="NAD(P)-binding Rossmann-fold domains"/>
    <property type="match status" value="1"/>
</dbReference>
<evidence type="ECO:0000313" key="4">
    <source>
        <dbReference type="EMBL" id="MDZ8118657.1"/>
    </source>
</evidence>
<proteinExistence type="predicted"/>
<dbReference type="RefSeq" id="WP_322608455.1">
    <property type="nucleotide sequence ID" value="NZ_JARVCO010000010.1"/>
</dbReference>
<evidence type="ECO:0000259" key="2">
    <source>
        <dbReference type="Pfam" id="PF01408"/>
    </source>
</evidence>
<dbReference type="SUPFAM" id="SSF55347">
    <property type="entry name" value="Glyceraldehyde-3-phosphate dehydrogenase-like, C-terminal domain"/>
    <property type="match status" value="1"/>
</dbReference>
<dbReference type="Gene3D" id="3.30.360.10">
    <property type="entry name" value="Dihydrodipicolinate Reductase, domain 2"/>
    <property type="match status" value="1"/>
</dbReference>
<protein>
    <submittedName>
        <fullName evidence="4">Gfo/Idh/MocA family oxidoreductase</fullName>
    </submittedName>
</protein>
<dbReference type="InterPro" id="IPR050463">
    <property type="entry name" value="Gfo/Idh/MocA_oxidrdct_glycsds"/>
</dbReference>
<sequence length="338" mass="37192">MKMTDERKQKGLRWGIIGCGDVTEVKSGPAYQQTDDFELVAVMRRNLEKAQNYAKRHGVPKVFADAEALISDSAVDAVYIATPPDSHREYALKVAAAGKPCCIEKPMAPTHADCVEICAAFETAGVPLFTAFYRRTLPRFVQVKKWLEENRIGPLRHVSWTCCLPASELDRSGEYNWRTDATIAPAGHFDDLACHGLDLLAYYLGDFETVQGVSLNQQDLYSAKDAVAASWVHSTGITGTGTWNFGSAADMEQVEIFGEKGTITFSVFKEAPVRLTCGNEVEELFIAHPQHVQQPHVEALRDDLLNGIPHPSAGRAGIHAAWVMDKILGKIQSTGIFN</sequence>
<evidence type="ECO:0000313" key="5">
    <source>
        <dbReference type="Proteomes" id="UP001290861"/>
    </source>
</evidence>
<evidence type="ECO:0000259" key="3">
    <source>
        <dbReference type="Pfam" id="PF22725"/>
    </source>
</evidence>
<keyword evidence="1" id="KW-0560">Oxidoreductase</keyword>
<keyword evidence="5" id="KW-1185">Reference proteome</keyword>
<accession>A0ABU5MWW6</accession>
<dbReference type="InterPro" id="IPR000683">
    <property type="entry name" value="Gfo/Idh/MocA-like_OxRdtase_N"/>
</dbReference>
<gene>
    <name evidence="4" type="ORF">P9H32_08445</name>
</gene>
<dbReference type="InterPro" id="IPR036291">
    <property type="entry name" value="NAD(P)-bd_dom_sf"/>
</dbReference>
<dbReference type="InterPro" id="IPR055170">
    <property type="entry name" value="GFO_IDH_MocA-like_dom"/>
</dbReference>
<feature type="domain" description="GFO/IDH/MocA-like oxidoreductase" evidence="3">
    <location>
        <begin position="140"/>
        <end position="263"/>
    </location>
</feature>